<dbReference type="Gene3D" id="3.30.420.10">
    <property type="entry name" value="Ribonuclease H-like superfamily/Ribonuclease H"/>
    <property type="match status" value="1"/>
</dbReference>
<dbReference type="PANTHER" id="PTHR46060">
    <property type="entry name" value="MARINER MOS1 TRANSPOSASE-LIKE PROTEIN"/>
    <property type="match status" value="1"/>
</dbReference>
<evidence type="ECO:0000313" key="2">
    <source>
        <dbReference type="Proteomes" id="UP000299102"/>
    </source>
</evidence>
<keyword evidence="1" id="KW-0489">Methyltransferase</keyword>
<organism evidence="1 2">
    <name type="scientific">Eumeta variegata</name>
    <name type="common">Bagworm moth</name>
    <name type="synonym">Eumeta japonica</name>
    <dbReference type="NCBI Taxonomy" id="151549"/>
    <lineage>
        <taxon>Eukaryota</taxon>
        <taxon>Metazoa</taxon>
        <taxon>Ecdysozoa</taxon>
        <taxon>Arthropoda</taxon>
        <taxon>Hexapoda</taxon>
        <taxon>Insecta</taxon>
        <taxon>Pterygota</taxon>
        <taxon>Neoptera</taxon>
        <taxon>Endopterygota</taxon>
        <taxon>Lepidoptera</taxon>
        <taxon>Glossata</taxon>
        <taxon>Ditrysia</taxon>
        <taxon>Tineoidea</taxon>
        <taxon>Psychidae</taxon>
        <taxon>Oiketicinae</taxon>
        <taxon>Eumeta</taxon>
    </lineage>
</organism>
<keyword evidence="2" id="KW-1185">Reference proteome</keyword>
<dbReference type="InterPro" id="IPR036397">
    <property type="entry name" value="RNaseH_sf"/>
</dbReference>
<dbReference type="InterPro" id="IPR052709">
    <property type="entry name" value="Transposase-MT_Hybrid"/>
</dbReference>
<name>A0A4C1VU04_EUMVA</name>
<dbReference type="AlphaFoldDB" id="A0A4C1VU04"/>
<comment type="caution">
    <text evidence="1">The sequence shown here is derived from an EMBL/GenBank/DDBJ whole genome shotgun (WGS) entry which is preliminary data.</text>
</comment>
<dbReference type="EMBL" id="BGZK01000413">
    <property type="protein sequence ID" value="GBP42201.1"/>
    <property type="molecule type" value="Genomic_DNA"/>
</dbReference>
<sequence length="190" mass="21228">MLEKVREKRPRNLILLHHDNASLHTANKTMSFLTSEEVKLVIHPAFSPDLASCDFFIFTKIEVLMKGLTFTGPEEAVLAFNQHVQNMPSDNVALCRRPNSTSPRLLHHDNAPAPRAGATVECLLAAHIKLSERPYFNSDLETIVIEVTVSVNNSLEHLRRNVLTVLEQLTRKYCSARHAGGHQLAPAHAV</sequence>
<evidence type="ECO:0000313" key="1">
    <source>
        <dbReference type="EMBL" id="GBP42201.1"/>
    </source>
</evidence>
<proteinExistence type="predicted"/>
<accession>A0A4C1VU04</accession>
<protein>
    <submittedName>
        <fullName evidence="1">Histone-lysine N-methyltransferase SETMAR</fullName>
    </submittedName>
</protein>
<dbReference type="OrthoDB" id="10017160at2759"/>
<dbReference type="PANTHER" id="PTHR46060:SF1">
    <property type="entry name" value="MARINER MOS1 TRANSPOSASE-LIKE PROTEIN"/>
    <property type="match status" value="1"/>
</dbReference>
<dbReference type="GO" id="GO:0032259">
    <property type="term" value="P:methylation"/>
    <property type="evidence" value="ECO:0007669"/>
    <property type="project" value="UniProtKB-KW"/>
</dbReference>
<dbReference type="Proteomes" id="UP000299102">
    <property type="component" value="Unassembled WGS sequence"/>
</dbReference>
<gene>
    <name evidence="1" type="primary">SETMAR</name>
    <name evidence="1" type="ORF">EVAR_25827_1</name>
</gene>
<dbReference type="GO" id="GO:0003676">
    <property type="term" value="F:nucleic acid binding"/>
    <property type="evidence" value="ECO:0007669"/>
    <property type="project" value="InterPro"/>
</dbReference>
<keyword evidence="1" id="KW-0808">Transferase</keyword>
<dbReference type="GO" id="GO:0008168">
    <property type="term" value="F:methyltransferase activity"/>
    <property type="evidence" value="ECO:0007669"/>
    <property type="project" value="UniProtKB-KW"/>
</dbReference>
<reference evidence="1 2" key="1">
    <citation type="journal article" date="2019" name="Commun. Biol.">
        <title>The bagworm genome reveals a unique fibroin gene that provides high tensile strength.</title>
        <authorList>
            <person name="Kono N."/>
            <person name="Nakamura H."/>
            <person name="Ohtoshi R."/>
            <person name="Tomita M."/>
            <person name="Numata K."/>
            <person name="Arakawa K."/>
        </authorList>
    </citation>
    <scope>NUCLEOTIDE SEQUENCE [LARGE SCALE GENOMIC DNA]</scope>
</reference>